<proteinExistence type="predicted"/>
<keyword evidence="2" id="KW-0808">Transferase</keyword>
<feature type="domain" description="Methyltransferase" evidence="3">
    <location>
        <begin position="47"/>
        <end position="132"/>
    </location>
</feature>
<dbReference type="InterPro" id="IPR041698">
    <property type="entry name" value="Methyltransf_25"/>
</dbReference>
<dbReference type="CDD" id="cd02440">
    <property type="entry name" value="AdoMet_MTases"/>
    <property type="match status" value="1"/>
</dbReference>
<dbReference type="RefSeq" id="WP_190267527.1">
    <property type="nucleotide sequence ID" value="NZ_BAABAD010000001.1"/>
</dbReference>
<accession>A0ABR7WDF9</accession>
<dbReference type="GO" id="GO:0032259">
    <property type="term" value="P:methylation"/>
    <property type="evidence" value="ECO:0007669"/>
    <property type="project" value="UniProtKB-KW"/>
</dbReference>
<comment type="caution">
    <text evidence="4">The sequence shown here is derived from an EMBL/GenBank/DDBJ whole genome shotgun (WGS) entry which is preliminary data.</text>
</comment>
<gene>
    <name evidence="4" type="ORF">IDF66_14680</name>
</gene>
<evidence type="ECO:0000313" key="4">
    <source>
        <dbReference type="EMBL" id="MBD1320828.1"/>
    </source>
</evidence>
<evidence type="ECO:0000313" key="5">
    <source>
        <dbReference type="Proteomes" id="UP000602395"/>
    </source>
</evidence>
<protein>
    <submittedName>
        <fullName evidence="4">Class I SAM-dependent methyltransferase</fullName>
    </submittedName>
</protein>
<dbReference type="PANTHER" id="PTHR43861:SF1">
    <property type="entry name" value="TRANS-ACONITATE 2-METHYLTRANSFERASE"/>
    <property type="match status" value="1"/>
</dbReference>
<reference evidence="4 5" key="1">
    <citation type="submission" date="2020-09" db="EMBL/GenBank/DDBJ databases">
        <title>Novel species in genus Gordonia.</title>
        <authorList>
            <person name="Zhang G."/>
        </authorList>
    </citation>
    <scope>NUCLEOTIDE SEQUENCE [LARGE SCALE GENOMIC DNA]</scope>
    <source>
        <strain evidence="4 5">ON-33</strain>
    </source>
</reference>
<dbReference type="Gene3D" id="3.40.50.150">
    <property type="entry name" value="Vaccinia Virus protein VP39"/>
    <property type="match status" value="1"/>
</dbReference>
<dbReference type="EMBL" id="JACWMS010000003">
    <property type="protein sequence ID" value="MBD1320828.1"/>
    <property type="molecule type" value="Genomic_DNA"/>
</dbReference>
<dbReference type="GO" id="GO:0008168">
    <property type="term" value="F:methyltransferase activity"/>
    <property type="evidence" value="ECO:0007669"/>
    <property type="project" value="UniProtKB-KW"/>
</dbReference>
<evidence type="ECO:0000259" key="3">
    <source>
        <dbReference type="Pfam" id="PF13649"/>
    </source>
</evidence>
<dbReference type="InterPro" id="IPR029063">
    <property type="entry name" value="SAM-dependent_MTases_sf"/>
</dbReference>
<name>A0ABR7WDF9_9ACTN</name>
<keyword evidence="5" id="KW-1185">Reference proteome</keyword>
<evidence type="ECO:0000256" key="1">
    <source>
        <dbReference type="ARBA" id="ARBA00022603"/>
    </source>
</evidence>
<dbReference type="Proteomes" id="UP000602395">
    <property type="component" value="Unassembled WGS sequence"/>
</dbReference>
<keyword evidence="1 4" id="KW-0489">Methyltransferase</keyword>
<dbReference type="Pfam" id="PF13649">
    <property type="entry name" value="Methyltransf_25"/>
    <property type="match status" value="1"/>
</dbReference>
<sequence>MTQPGYDALAAEYAAAFPSAFRSELERHAVDCFADMLASETGDTPVVIDIGCGQGHIAAHLHARGMSVLGVDPSAEMLRFARREYPGIRFLHDDADCASAPVEQCAGLIAQFSLIHVEPRRVPGILASWHRRGGPGTWVLIAMQGSDETGVHEFDHLVARAWRWHPDALSITLADTGFEEVFRMIRRPDSDHRFPEVYLVARARSNDTTSAPHRSWTPSEPIP</sequence>
<dbReference type="PANTHER" id="PTHR43861">
    <property type="entry name" value="TRANS-ACONITATE 2-METHYLTRANSFERASE-RELATED"/>
    <property type="match status" value="1"/>
</dbReference>
<evidence type="ECO:0000256" key="2">
    <source>
        <dbReference type="ARBA" id="ARBA00022679"/>
    </source>
</evidence>
<organism evidence="4 5">
    <name type="scientific">Gordonia hankookensis</name>
    <dbReference type="NCBI Taxonomy" id="589403"/>
    <lineage>
        <taxon>Bacteria</taxon>
        <taxon>Bacillati</taxon>
        <taxon>Actinomycetota</taxon>
        <taxon>Actinomycetes</taxon>
        <taxon>Mycobacteriales</taxon>
        <taxon>Gordoniaceae</taxon>
        <taxon>Gordonia</taxon>
    </lineage>
</organism>
<dbReference type="SUPFAM" id="SSF53335">
    <property type="entry name" value="S-adenosyl-L-methionine-dependent methyltransferases"/>
    <property type="match status" value="1"/>
</dbReference>